<keyword evidence="1" id="KW-0812">Transmembrane</keyword>
<dbReference type="Proteomes" id="UP000196531">
    <property type="component" value="Unassembled WGS sequence"/>
</dbReference>
<feature type="transmembrane region" description="Helical" evidence="1">
    <location>
        <begin position="12"/>
        <end position="29"/>
    </location>
</feature>
<feature type="transmembrane region" description="Helical" evidence="1">
    <location>
        <begin position="121"/>
        <end position="137"/>
    </location>
</feature>
<reference evidence="3" key="1">
    <citation type="journal article" date="2017" name="Proc. Natl. Acad. Sci. U.S.A.">
        <title>Simulation of Deepwater Horizon oil plume reveals substrate specialization within a complex community of hydrocarbon-degraders.</title>
        <authorList>
            <person name="Hu P."/>
            <person name="Dubinsky E.A."/>
            <person name="Probst A.J."/>
            <person name="Wang J."/>
            <person name="Sieber C.M.K."/>
            <person name="Tom L.M."/>
            <person name="Gardinali P."/>
            <person name="Banfield J.F."/>
            <person name="Atlas R.M."/>
            <person name="Andersen G.L."/>
        </authorList>
    </citation>
    <scope>NUCLEOTIDE SEQUENCE [LARGE SCALE GENOMIC DNA]</scope>
</reference>
<feature type="transmembrane region" description="Helical" evidence="1">
    <location>
        <begin position="172"/>
        <end position="194"/>
    </location>
</feature>
<keyword evidence="1" id="KW-0472">Membrane</keyword>
<accession>A0A1Y5FBY3</accession>
<comment type="caution">
    <text evidence="2">The sequence shown here is derived from an EMBL/GenBank/DDBJ whole genome shotgun (WGS) entry which is preliminary data.</text>
</comment>
<name>A0A1Y5FBY3_9BACT</name>
<evidence type="ECO:0000313" key="3">
    <source>
        <dbReference type="Proteomes" id="UP000196531"/>
    </source>
</evidence>
<evidence type="ECO:0000256" key="1">
    <source>
        <dbReference type="SAM" id="Phobius"/>
    </source>
</evidence>
<keyword evidence="1" id="KW-1133">Transmembrane helix</keyword>
<dbReference type="EMBL" id="MAAO01000006">
    <property type="protein sequence ID" value="OUR96479.1"/>
    <property type="molecule type" value="Genomic_DNA"/>
</dbReference>
<dbReference type="AlphaFoldDB" id="A0A1Y5FBY3"/>
<feature type="transmembrane region" description="Helical" evidence="1">
    <location>
        <begin position="285"/>
        <end position="304"/>
    </location>
</feature>
<gene>
    <name evidence="2" type="ORF">A9Q84_09015</name>
</gene>
<organism evidence="2 3">
    <name type="scientific">Halobacteriovorax marinus</name>
    <dbReference type="NCBI Taxonomy" id="97084"/>
    <lineage>
        <taxon>Bacteria</taxon>
        <taxon>Pseudomonadati</taxon>
        <taxon>Bdellovibrionota</taxon>
        <taxon>Bacteriovoracia</taxon>
        <taxon>Bacteriovoracales</taxon>
        <taxon>Halobacteriovoraceae</taxon>
        <taxon>Halobacteriovorax</taxon>
    </lineage>
</organism>
<protein>
    <submittedName>
        <fullName evidence="2">Uncharacterized protein</fullName>
    </submittedName>
</protein>
<proteinExistence type="predicted"/>
<sequence>MNRKYLETLKNNWLQVLFGTLIFFFPLLIRTRLFNFPIMWDEMDYVRFLQVSPEILSWSIEDIFKYFIRIGFDGHPPFNYLLSFLNWSIFKSILALRVQGAILFSLGGVCLFTLLKRTKSSTFFAFATTSFFIFLWPNLHIAKTTFTDALQPLVICLYFLFRSLNFSKLSSLSAILLVLTRETNIIFLLPYILLDLRDRKAPRPEILALASLLAFLLVSWFFTESLYNFSGSKFIQLENVFNNFISLLTFNHDFYRPKFIFKYLFLILGLLIMVRSYLNKNFLAALMLLTAIIHMMIFSLYDYSIYKPRLVVSGLIPMAYALALLYKDKRDEMISSLLIIFSFLHIKNSYYIDAIERKTIVIREQVTTASKWFDNYEELSSQGIFTEYPFHLYLNTAPYGLVEKPFKVTNKLEGSSFKLYLSILKRTDFQNGKIKCPWDTCHLLESKNFGETSEVLVLYKR</sequence>
<evidence type="ECO:0000313" key="2">
    <source>
        <dbReference type="EMBL" id="OUR96479.1"/>
    </source>
</evidence>
<feature type="transmembrane region" description="Helical" evidence="1">
    <location>
        <begin position="206"/>
        <end position="223"/>
    </location>
</feature>
<feature type="transmembrane region" description="Helical" evidence="1">
    <location>
        <begin position="310"/>
        <end position="326"/>
    </location>
</feature>
<feature type="transmembrane region" description="Helical" evidence="1">
    <location>
        <begin position="260"/>
        <end position="278"/>
    </location>
</feature>
<feature type="transmembrane region" description="Helical" evidence="1">
    <location>
        <begin position="94"/>
        <end position="115"/>
    </location>
</feature>